<evidence type="ECO:0000259" key="10">
    <source>
        <dbReference type="PROSITE" id="PS50011"/>
    </source>
</evidence>
<feature type="domain" description="Protein kinase" evidence="10">
    <location>
        <begin position="42"/>
        <end position="309"/>
    </location>
</feature>
<evidence type="ECO:0000256" key="6">
    <source>
        <dbReference type="ARBA" id="ARBA00022840"/>
    </source>
</evidence>
<dbReference type="RefSeq" id="XP_066918834.1">
    <property type="nucleotide sequence ID" value="XM_067062733.1"/>
</dbReference>
<keyword evidence="9" id="KW-0472">Membrane</keyword>
<evidence type="ECO:0000313" key="12">
    <source>
        <dbReference type="Proteomes" id="UP000594262"/>
    </source>
</evidence>
<dbReference type="PANTHER" id="PTHR46716:SF1">
    <property type="entry name" value="MITOGEN-ACTIVATED PROTEIN KINASE KINASE KINASE 7"/>
    <property type="match status" value="1"/>
</dbReference>
<keyword evidence="4 7" id="KW-0547">Nucleotide-binding</keyword>
<feature type="transmembrane region" description="Helical" evidence="9">
    <location>
        <begin position="398"/>
        <end position="417"/>
    </location>
</feature>
<dbReference type="SUPFAM" id="SSF56112">
    <property type="entry name" value="Protein kinase-like (PK-like)"/>
    <property type="match status" value="1"/>
</dbReference>
<dbReference type="GO" id="GO:0005524">
    <property type="term" value="F:ATP binding"/>
    <property type="evidence" value="ECO:0007669"/>
    <property type="project" value="UniProtKB-UniRule"/>
</dbReference>
<evidence type="ECO:0000256" key="9">
    <source>
        <dbReference type="SAM" id="Phobius"/>
    </source>
</evidence>
<comment type="similarity">
    <text evidence="1">Belongs to the protein kinase superfamily. STE Ser/Thr protein kinase family. MAP kinase kinase kinase subfamily.</text>
</comment>
<dbReference type="InterPro" id="IPR008271">
    <property type="entry name" value="Ser/Thr_kinase_AS"/>
</dbReference>
<dbReference type="SMART" id="SM00220">
    <property type="entry name" value="S_TKc"/>
    <property type="match status" value="1"/>
</dbReference>
<dbReference type="Gene3D" id="3.30.200.20">
    <property type="entry name" value="Phosphorylase Kinase, domain 1"/>
    <property type="match status" value="1"/>
</dbReference>
<evidence type="ECO:0000256" key="5">
    <source>
        <dbReference type="ARBA" id="ARBA00022777"/>
    </source>
</evidence>
<evidence type="ECO:0000256" key="4">
    <source>
        <dbReference type="ARBA" id="ARBA00022741"/>
    </source>
</evidence>
<dbReference type="GO" id="GO:0019899">
    <property type="term" value="F:enzyme binding"/>
    <property type="evidence" value="ECO:0007669"/>
    <property type="project" value="UniProtKB-ARBA"/>
</dbReference>
<keyword evidence="3" id="KW-0808">Transferase</keyword>
<organism evidence="11 12">
    <name type="scientific">Clytia hemisphaerica</name>
    <dbReference type="NCBI Taxonomy" id="252671"/>
    <lineage>
        <taxon>Eukaryota</taxon>
        <taxon>Metazoa</taxon>
        <taxon>Cnidaria</taxon>
        <taxon>Hydrozoa</taxon>
        <taxon>Hydroidolina</taxon>
        <taxon>Leptothecata</taxon>
        <taxon>Obeliida</taxon>
        <taxon>Clytiidae</taxon>
        <taxon>Clytia</taxon>
    </lineage>
</organism>
<dbReference type="InterPro" id="IPR001245">
    <property type="entry name" value="Ser-Thr/Tyr_kinase_cat_dom"/>
</dbReference>
<evidence type="ECO:0000256" key="8">
    <source>
        <dbReference type="RuleBase" id="RU000304"/>
    </source>
</evidence>
<feature type="binding site" evidence="7">
    <location>
        <position position="69"/>
    </location>
    <ligand>
        <name>ATP</name>
        <dbReference type="ChEBI" id="CHEBI:30616"/>
    </ligand>
</feature>
<dbReference type="GO" id="GO:0006955">
    <property type="term" value="P:immune response"/>
    <property type="evidence" value="ECO:0007669"/>
    <property type="project" value="TreeGrafter"/>
</dbReference>
<dbReference type="OrthoDB" id="10261027at2759"/>
<keyword evidence="9" id="KW-0812">Transmembrane</keyword>
<dbReference type="GO" id="GO:0043123">
    <property type="term" value="P:positive regulation of canonical NF-kappaB signal transduction"/>
    <property type="evidence" value="ECO:0007669"/>
    <property type="project" value="TreeGrafter"/>
</dbReference>
<evidence type="ECO:0000256" key="1">
    <source>
        <dbReference type="ARBA" id="ARBA00006529"/>
    </source>
</evidence>
<dbReference type="EnsemblMetazoa" id="CLYHEMT023348.1">
    <property type="protein sequence ID" value="CLYHEMP023348.1"/>
    <property type="gene ID" value="CLYHEMG023348"/>
</dbReference>
<dbReference type="GO" id="GO:0004709">
    <property type="term" value="F:MAP kinase kinase kinase activity"/>
    <property type="evidence" value="ECO:0007669"/>
    <property type="project" value="TreeGrafter"/>
</dbReference>
<keyword evidence="9" id="KW-1133">Transmembrane helix</keyword>
<evidence type="ECO:0000256" key="7">
    <source>
        <dbReference type="PROSITE-ProRule" id="PRU10141"/>
    </source>
</evidence>
<dbReference type="PANTHER" id="PTHR46716">
    <property type="entry name" value="MITOGEN-ACTIVATED PROTEIN KINASE KINASE KINASE 7"/>
    <property type="match status" value="1"/>
</dbReference>
<reference evidence="11" key="1">
    <citation type="submission" date="2021-01" db="UniProtKB">
        <authorList>
            <consortium name="EnsemblMetazoa"/>
        </authorList>
    </citation>
    <scope>IDENTIFICATION</scope>
</reference>
<name>A0A7M5XI26_9CNID</name>
<dbReference type="PROSITE" id="PS50011">
    <property type="entry name" value="PROTEIN_KINASE_DOM"/>
    <property type="match status" value="1"/>
</dbReference>
<protein>
    <recommendedName>
        <fullName evidence="10">Protein kinase domain-containing protein</fullName>
    </recommendedName>
</protein>
<dbReference type="PROSITE" id="PS00107">
    <property type="entry name" value="PROTEIN_KINASE_ATP"/>
    <property type="match status" value="1"/>
</dbReference>
<proteinExistence type="inferred from homology"/>
<keyword evidence="6 7" id="KW-0067">ATP-binding</keyword>
<dbReference type="GO" id="GO:0007254">
    <property type="term" value="P:JNK cascade"/>
    <property type="evidence" value="ECO:0007669"/>
    <property type="project" value="TreeGrafter"/>
</dbReference>
<accession>A0A7M5XI26</accession>
<dbReference type="PROSITE" id="PS00108">
    <property type="entry name" value="PROTEIN_KINASE_ST"/>
    <property type="match status" value="1"/>
</dbReference>
<evidence type="ECO:0000256" key="3">
    <source>
        <dbReference type="ARBA" id="ARBA00022679"/>
    </source>
</evidence>
<sequence>MVAFADDETDEEKFTRRKKRVQISGDLVEKQPRVNKIPYQDIKLGEFVGRGTYGVVFQAVWNKKDVAVKSIGDRNGSGTPKEVSILSKVQHPHIIDFYGYSEKNNHIFLVMEYADCGSLYDIIHRSNSEYGAVEYTPAHVLNWGLQCAEAMDYLHTRKPKAIIHRDLKPSNILLSHDCEIVKICDFGEARIFNTVMTAGSGTPLWMAPEVINSTKYTEKCDVYSFGIILWEMISRKKPYYDLEVEGQGIFLAVYKGLRPSTLTNVPDGLNVLMKSCWDEYAKDRPSFNELSRFLRLAFSYVHEGDEEFFQLIHEDQSEDWDFWSEQTIRLEHEHSINREISHLTEDSNKTATRPVIDRQLSIGEFRRLLKDGNENGSPRPIQEEAPKKIKSFWTNTSLLTKIGLGSAVVGMVLFVYYRRTRK</sequence>
<evidence type="ECO:0000256" key="2">
    <source>
        <dbReference type="ARBA" id="ARBA00022527"/>
    </source>
</evidence>
<dbReference type="GeneID" id="136806171"/>
<dbReference type="Proteomes" id="UP000594262">
    <property type="component" value="Unplaced"/>
</dbReference>
<keyword evidence="5" id="KW-0418">Kinase</keyword>
<dbReference type="InterPro" id="IPR011009">
    <property type="entry name" value="Kinase-like_dom_sf"/>
</dbReference>
<dbReference type="PRINTS" id="PR00109">
    <property type="entry name" value="TYRKINASE"/>
</dbReference>
<dbReference type="Pfam" id="PF07714">
    <property type="entry name" value="PK_Tyr_Ser-Thr"/>
    <property type="match status" value="1"/>
</dbReference>
<dbReference type="AlphaFoldDB" id="A0A7M5XI26"/>
<dbReference type="InterPro" id="IPR000719">
    <property type="entry name" value="Prot_kinase_dom"/>
</dbReference>
<dbReference type="Gene3D" id="1.10.510.10">
    <property type="entry name" value="Transferase(Phosphotransferase) domain 1"/>
    <property type="match status" value="1"/>
</dbReference>
<evidence type="ECO:0000313" key="11">
    <source>
        <dbReference type="EnsemblMetazoa" id="CLYHEMP023348.1"/>
    </source>
</evidence>
<keyword evidence="12" id="KW-1185">Reference proteome</keyword>
<dbReference type="InterPro" id="IPR017441">
    <property type="entry name" value="Protein_kinase_ATP_BS"/>
</dbReference>
<keyword evidence="2 8" id="KW-0723">Serine/threonine-protein kinase</keyword>